<dbReference type="Proteomes" id="UP000193884">
    <property type="component" value="Unassembled WGS sequence"/>
</dbReference>
<keyword evidence="1" id="KW-0812">Transmembrane</keyword>
<keyword evidence="6" id="KW-1185">Reference proteome</keyword>
<evidence type="ECO:0000256" key="1">
    <source>
        <dbReference type="SAM" id="Phobius"/>
    </source>
</evidence>
<feature type="domain" description="Putative Flp pilus-assembly TadG-like N-terminal" evidence="2">
    <location>
        <begin position="21"/>
        <end position="66"/>
    </location>
</feature>
<dbReference type="EMBL" id="NAFI01000181">
    <property type="protein sequence ID" value="OSJ05768.1"/>
    <property type="molecule type" value="Genomic_DNA"/>
</dbReference>
<keyword evidence="1" id="KW-1133">Transmembrane helix</keyword>
<gene>
    <name evidence="4" type="ORF">BST63_39550</name>
    <name evidence="3" type="ORF">BSZ18_24115</name>
</gene>
<dbReference type="Gene3D" id="3.40.50.410">
    <property type="entry name" value="von Willebrand factor, type A domain"/>
    <property type="match status" value="1"/>
</dbReference>
<dbReference type="CDD" id="cd00198">
    <property type="entry name" value="vWFA"/>
    <property type="match status" value="1"/>
</dbReference>
<proteinExistence type="predicted"/>
<evidence type="ECO:0000313" key="3">
    <source>
        <dbReference type="EMBL" id="OSJ05768.1"/>
    </source>
</evidence>
<sequence length="459" mass="48337">MTLSPSSAATTLGRLARDERGNIAVIFAITLLPVLSFVGAAIDYSRAAHARTAMQGALDSAALMVAKNLSDGKITADQVPTAGAAYFAALYTHTGSQNVKASATYTANNGGKGSTVTMAASGEIKSQFMQIAGFPTLDFSVGSTSTWGNNLLRIALVLDNTGSMGGTKISNLKTASKNLVDKLGALAKTPGDVMFSVIPFASAVNVGIDKVSATWLRWDLWDPRSEDSSSNSYCSSGRSSWYAMAMCKGHGYTWSHSVGSPSTSNWNGCVTDRDQSYDVSDALPSALTTQFVADQDPYCPAKLLALTSTASTVKSTIDAMSANGGTNQTIGLHWGWLSLLQQAPLNAPAEDVNNVYQHVIILFTDGQNTVNRWNGDGSMTSSSTERGKIDTRMEALCTAVKAKNTTIYTVQLDDGTGVSPVLPKCASGSANFFMLSNPSEIDAAFTQIGTSISKLRVSK</sequence>
<evidence type="ECO:0000313" key="4">
    <source>
        <dbReference type="EMBL" id="OSJ20633.1"/>
    </source>
</evidence>
<name>A0A1X3H2E6_9BRAD</name>
<protein>
    <recommendedName>
        <fullName evidence="2">Putative Flp pilus-assembly TadG-like N-terminal domain-containing protein</fullName>
    </recommendedName>
</protein>
<comment type="caution">
    <text evidence="3">The sequence shown here is derived from an EMBL/GenBank/DDBJ whole genome shotgun (WGS) entry which is preliminary data.</text>
</comment>
<reference evidence="5 6" key="1">
    <citation type="submission" date="2017-03" db="EMBL/GenBank/DDBJ databases">
        <title>Whole genome sequences of fourteen strains of Bradyrhizobium canariense and one strain of Bradyrhizobium japonicum isolated from Lupinus (Papilionoideae: Genisteae) species in Algeria.</title>
        <authorList>
            <person name="Crovadore J."/>
            <person name="Chekireb D."/>
            <person name="Brachmann A."/>
            <person name="Chablais R."/>
            <person name="Cochard B."/>
            <person name="Lefort F."/>
        </authorList>
    </citation>
    <scope>NUCLEOTIDE SEQUENCE [LARGE SCALE GENOMIC DNA]</scope>
    <source>
        <strain evidence="3 5">UBMA195</strain>
        <strain evidence="4 6">UBMAN05</strain>
    </source>
</reference>
<dbReference type="InterPro" id="IPR028087">
    <property type="entry name" value="Tad_N"/>
</dbReference>
<dbReference type="Pfam" id="PF13400">
    <property type="entry name" value="Tad"/>
    <property type="match status" value="1"/>
</dbReference>
<accession>A0A1X3H2E6</accession>
<feature type="transmembrane region" description="Helical" evidence="1">
    <location>
        <begin position="21"/>
        <end position="42"/>
    </location>
</feature>
<keyword evidence="1" id="KW-0472">Membrane</keyword>
<dbReference type="OrthoDB" id="7522752at2"/>
<dbReference type="AlphaFoldDB" id="A0A1X3H2E6"/>
<dbReference type="EMBL" id="NAFK01000178">
    <property type="protein sequence ID" value="OSJ20633.1"/>
    <property type="molecule type" value="Genomic_DNA"/>
</dbReference>
<dbReference type="RefSeq" id="WP_085362214.1">
    <property type="nucleotide sequence ID" value="NZ_NAFC01000175.1"/>
</dbReference>
<dbReference type="SUPFAM" id="SSF53300">
    <property type="entry name" value="vWA-like"/>
    <property type="match status" value="1"/>
</dbReference>
<dbReference type="Proteomes" id="UP000193553">
    <property type="component" value="Unassembled WGS sequence"/>
</dbReference>
<evidence type="ECO:0000259" key="2">
    <source>
        <dbReference type="Pfam" id="PF13400"/>
    </source>
</evidence>
<evidence type="ECO:0000313" key="5">
    <source>
        <dbReference type="Proteomes" id="UP000193553"/>
    </source>
</evidence>
<evidence type="ECO:0000313" key="6">
    <source>
        <dbReference type="Proteomes" id="UP000193884"/>
    </source>
</evidence>
<organism evidence="3 5">
    <name type="scientific">Bradyrhizobium canariense</name>
    <dbReference type="NCBI Taxonomy" id="255045"/>
    <lineage>
        <taxon>Bacteria</taxon>
        <taxon>Pseudomonadati</taxon>
        <taxon>Pseudomonadota</taxon>
        <taxon>Alphaproteobacteria</taxon>
        <taxon>Hyphomicrobiales</taxon>
        <taxon>Nitrobacteraceae</taxon>
        <taxon>Bradyrhizobium</taxon>
    </lineage>
</organism>
<dbReference type="InterPro" id="IPR036465">
    <property type="entry name" value="vWFA_dom_sf"/>
</dbReference>